<feature type="signal peptide" evidence="2">
    <location>
        <begin position="1"/>
        <end position="16"/>
    </location>
</feature>
<keyword evidence="4" id="KW-1185">Reference proteome</keyword>
<dbReference type="InParanoid" id="A0A2P6NTQ3"/>
<proteinExistence type="predicted"/>
<keyword evidence="2" id="KW-0732">Signal</keyword>
<evidence type="ECO:0000313" key="3">
    <source>
        <dbReference type="EMBL" id="PRP87331.1"/>
    </source>
</evidence>
<evidence type="ECO:0000256" key="1">
    <source>
        <dbReference type="SAM" id="MobiDB-lite"/>
    </source>
</evidence>
<feature type="chain" id="PRO_5015146565" evidence="2">
    <location>
        <begin position="17"/>
        <end position="337"/>
    </location>
</feature>
<name>A0A2P6NTQ3_9EUKA</name>
<comment type="caution">
    <text evidence="3">The sequence shown here is derived from an EMBL/GenBank/DDBJ whole genome shotgun (WGS) entry which is preliminary data.</text>
</comment>
<sequence length="337" mass="36796">MVGIDLFGFLLWPAVAEETIACLGFLYARYPTTSTARDIPPITVVQPSDMHTSSRENIAAPKETCSSQTKRQRGEEEEEHERFQPFHELKHPEKRMKSMVEQLVQIYGDEDQITGVCFRAYYKVPAVNCAIHRPPEGVNVVTEAGSLKLILYQYSSSDCSTINATSATTYPTSCNIIVSVGLVNNSQLVAYDSTTATISTYLNGACSEVAISSITYSLNKCNRDTIGDAYHYAVVQSTIDRPIPSAVDTITNYFSDLTCRTAAYTSSGVTYGGCNGGQYCQSTMIGSSESFCGTGAAYDLLNQVDDGNVTDASKKNEIWKMTPQILLLLTTVLLAAF</sequence>
<accession>A0A2P6NTQ3</accession>
<organism evidence="3 4">
    <name type="scientific">Planoprotostelium fungivorum</name>
    <dbReference type="NCBI Taxonomy" id="1890364"/>
    <lineage>
        <taxon>Eukaryota</taxon>
        <taxon>Amoebozoa</taxon>
        <taxon>Evosea</taxon>
        <taxon>Variosea</taxon>
        <taxon>Cavosteliida</taxon>
        <taxon>Cavosteliaceae</taxon>
        <taxon>Planoprotostelium</taxon>
    </lineage>
</organism>
<reference evidence="3 4" key="1">
    <citation type="journal article" date="2018" name="Genome Biol. Evol.">
        <title>Multiple Roots of Fruiting Body Formation in Amoebozoa.</title>
        <authorList>
            <person name="Hillmann F."/>
            <person name="Forbes G."/>
            <person name="Novohradska S."/>
            <person name="Ferling I."/>
            <person name="Riege K."/>
            <person name="Groth M."/>
            <person name="Westermann M."/>
            <person name="Marz M."/>
            <person name="Spaller T."/>
            <person name="Winckler T."/>
            <person name="Schaap P."/>
            <person name="Glockner G."/>
        </authorList>
    </citation>
    <scope>NUCLEOTIDE SEQUENCE [LARGE SCALE GENOMIC DNA]</scope>
    <source>
        <strain evidence="3 4">Jena</strain>
    </source>
</reference>
<dbReference type="AlphaFoldDB" id="A0A2P6NTQ3"/>
<dbReference type="EMBL" id="MDYQ01000021">
    <property type="protein sequence ID" value="PRP87331.1"/>
    <property type="molecule type" value="Genomic_DNA"/>
</dbReference>
<feature type="region of interest" description="Disordered" evidence="1">
    <location>
        <begin position="45"/>
        <end position="85"/>
    </location>
</feature>
<evidence type="ECO:0000313" key="4">
    <source>
        <dbReference type="Proteomes" id="UP000241769"/>
    </source>
</evidence>
<protein>
    <submittedName>
        <fullName evidence="3">Uncharacterized protein</fullName>
    </submittedName>
</protein>
<evidence type="ECO:0000256" key="2">
    <source>
        <dbReference type="SAM" id="SignalP"/>
    </source>
</evidence>
<dbReference type="Proteomes" id="UP000241769">
    <property type="component" value="Unassembled WGS sequence"/>
</dbReference>
<gene>
    <name evidence="3" type="ORF">PROFUN_01593</name>
</gene>